<organism evidence="3 4">
    <name type="scientific">Candidatus Aeolococcus gillhamiae</name>
    <dbReference type="NCBI Taxonomy" id="3127015"/>
    <lineage>
        <taxon>Bacteria</taxon>
        <taxon>Bacillati</taxon>
        <taxon>Candidatus Dormiibacterota</taxon>
        <taxon>Candidatus Dormibacteria</taxon>
        <taxon>Candidatus Aeolococcales</taxon>
        <taxon>Candidatus Aeolococcaceae</taxon>
        <taxon>Candidatus Aeolococcus</taxon>
    </lineage>
</organism>
<evidence type="ECO:0000256" key="1">
    <source>
        <dbReference type="SAM" id="MobiDB-lite"/>
    </source>
</evidence>
<keyword evidence="2" id="KW-0472">Membrane</keyword>
<proteinExistence type="predicted"/>
<evidence type="ECO:0008006" key="5">
    <source>
        <dbReference type="Google" id="ProtNLM"/>
    </source>
</evidence>
<dbReference type="AlphaFoldDB" id="A0A2W5ZC69"/>
<evidence type="ECO:0000256" key="2">
    <source>
        <dbReference type="SAM" id="Phobius"/>
    </source>
</evidence>
<sequence length="128" mass="12932">MPGVCIGARHQVGSVLLVAVTGSGAANVEHTLAGVIRALRSSLAGLQAGVRADNRVQVTVLAPAASATVNTTHTVRSLAIVAGLGLVIAFGVPWIIDAQVSRQMSGGTGQPGGNEDTWALSGDLLTRR</sequence>
<protein>
    <recommendedName>
        <fullName evidence="5">Polysaccharide chain length determinant N-terminal domain-containing protein</fullName>
    </recommendedName>
</protein>
<evidence type="ECO:0000313" key="4">
    <source>
        <dbReference type="Proteomes" id="UP000248724"/>
    </source>
</evidence>
<keyword evidence="2" id="KW-1133">Transmembrane helix</keyword>
<feature type="transmembrane region" description="Helical" evidence="2">
    <location>
        <begin position="78"/>
        <end position="96"/>
    </location>
</feature>
<dbReference type="Proteomes" id="UP000248724">
    <property type="component" value="Unassembled WGS sequence"/>
</dbReference>
<evidence type="ECO:0000313" key="3">
    <source>
        <dbReference type="EMBL" id="PZR82999.1"/>
    </source>
</evidence>
<feature type="region of interest" description="Disordered" evidence="1">
    <location>
        <begin position="105"/>
        <end position="128"/>
    </location>
</feature>
<gene>
    <name evidence="3" type="ORF">DLM65_02860</name>
</gene>
<dbReference type="EMBL" id="QHBU01000049">
    <property type="protein sequence ID" value="PZR82999.1"/>
    <property type="molecule type" value="Genomic_DNA"/>
</dbReference>
<name>A0A2W5ZC69_9BACT</name>
<accession>A0A2W5ZC69</accession>
<comment type="caution">
    <text evidence="3">The sequence shown here is derived from an EMBL/GenBank/DDBJ whole genome shotgun (WGS) entry which is preliminary data.</text>
</comment>
<keyword evidence="2" id="KW-0812">Transmembrane</keyword>
<reference evidence="3 4" key="1">
    <citation type="journal article" date="2017" name="Nature">
        <title>Atmospheric trace gases support primary production in Antarctic desert surface soil.</title>
        <authorList>
            <person name="Ji M."/>
            <person name="Greening C."/>
            <person name="Vanwonterghem I."/>
            <person name="Carere C.R."/>
            <person name="Bay S.K."/>
            <person name="Steen J.A."/>
            <person name="Montgomery K."/>
            <person name="Lines T."/>
            <person name="Beardall J."/>
            <person name="van Dorst J."/>
            <person name="Snape I."/>
            <person name="Stott M.B."/>
            <person name="Hugenholtz P."/>
            <person name="Ferrari B.C."/>
        </authorList>
    </citation>
    <scope>NUCLEOTIDE SEQUENCE [LARGE SCALE GENOMIC DNA]</scope>
    <source>
        <strain evidence="3">RRmetagenome_bin12</strain>
    </source>
</reference>